<dbReference type="AlphaFoldDB" id="A0A1G5ICY9"/>
<dbReference type="STRING" id="419481.SAMN05216233_11919"/>
<reference evidence="1 2" key="1">
    <citation type="submission" date="2016-10" db="EMBL/GenBank/DDBJ databases">
        <authorList>
            <person name="de Groot N.N."/>
        </authorList>
    </citation>
    <scope>NUCLEOTIDE SEQUENCE [LARGE SCALE GENOMIC DNA]</scope>
    <source>
        <strain evidence="1 2">AA1</strain>
    </source>
</reference>
<evidence type="ECO:0000313" key="1">
    <source>
        <dbReference type="EMBL" id="SCY73787.1"/>
    </source>
</evidence>
<sequence length="44" mass="5057">MAGEGFWVHFGEERLLLVRFFSGKKAQYEGREFPVVLLIPVVTC</sequence>
<dbReference type="Proteomes" id="UP000198870">
    <property type="component" value="Unassembled WGS sequence"/>
</dbReference>
<accession>A0A1G5ICY9</accession>
<dbReference type="EMBL" id="FMUX01000019">
    <property type="protein sequence ID" value="SCY73787.1"/>
    <property type="molecule type" value="Genomic_DNA"/>
</dbReference>
<keyword evidence="2" id="KW-1185">Reference proteome</keyword>
<gene>
    <name evidence="1" type="ORF">SAMN05216233_11919</name>
</gene>
<organism evidence="1 2">
    <name type="scientific">Desulfoluna spongiiphila</name>
    <dbReference type="NCBI Taxonomy" id="419481"/>
    <lineage>
        <taxon>Bacteria</taxon>
        <taxon>Pseudomonadati</taxon>
        <taxon>Thermodesulfobacteriota</taxon>
        <taxon>Desulfobacteria</taxon>
        <taxon>Desulfobacterales</taxon>
        <taxon>Desulfolunaceae</taxon>
        <taxon>Desulfoluna</taxon>
    </lineage>
</organism>
<evidence type="ECO:0000313" key="2">
    <source>
        <dbReference type="Proteomes" id="UP000198870"/>
    </source>
</evidence>
<protein>
    <submittedName>
        <fullName evidence="1">Uncharacterized protein</fullName>
    </submittedName>
</protein>
<name>A0A1G5ICY9_9BACT</name>
<proteinExistence type="predicted"/>